<gene>
    <name evidence="7" type="ORF">GCM10008018_12940</name>
</gene>
<evidence type="ECO:0000256" key="2">
    <source>
        <dbReference type="ARBA" id="ARBA00013194"/>
    </source>
</evidence>
<dbReference type="InterPro" id="IPR027304">
    <property type="entry name" value="Trigger_fact/SurA_dom_sf"/>
</dbReference>
<dbReference type="SUPFAM" id="SSF109998">
    <property type="entry name" value="Triger factor/SurA peptide-binding domain-like"/>
    <property type="match status" value="1"/>
</dbReference>
<evidence type="ECO:0000256" key="5">
    <source>
        <dbReference type="ARBA" id="ARBA00023235"/>
    </source>
</evidence>
<keyword evidence="8" id="KW-1185">Reference proteome</keyword>
<evidence type="ECO:0000259" key="6">
    <source>
        <dbReference type="Pfam" id="PF13145"/>
    </source>
</evidence>
<comment type="caution">
    <text evidence="7">The sequence shown here is derived from an EMBL/GenBank/DDBJ whole genome shotgun (WGS) entry which is preliminary data.</text>
</comment>
<evidence type="ECO:0000256" key="1">
    <source>
        <dbReference type="ARBA" id="ARBA00000971"/>
    </source>
</evidence>
<name>A0ABQ2BR45_9BACL</name>
<reference evidence="8" key="1">
    <citation type="journal article" date="2019" name="Int. J. Syst. Evol. Microbiol.">
        <title>The Global Catalogue of Microorganisms (GCM) 10K type strain sequencing project: providing services to taxonomists for standard genome sequencing and annotation.</title>
        <authorList>
            <consortium name="The Broad Institute Genomics Platform"/>
            <consortium name="The Broad Institute Genome Sequencing Center for Infectious Disease"/>
            <person name="Wu L."/>
            <person name="Ma J."/>
        </authorList>
    </citation>
    <scope>NUCLEOTIDE SEQUENCE [LARGE SCALE GENOMIC DNA]</scope>
    <source>
        <strain evidence="8">CGMCC 1.15043</strain>
    </source>
</reference>
<accession>A0ABQ2BR45</accession>
<evidence type="ECO:0000313" key="8">
    <source>
        <dbReference type="Proteomes" id="UP000615455"/>
    </source>
</evidence>
<keyword evidence="3" id="KW-0732">Signal</keyword>
<organism evidence="7 8">
    <name type="scientific">Paenibacillus marchantiophytorum</name>
    <dbReference type="NCBI Taxonomy" id="1619310"/>
    <lineage>
        <taxon>Bacteria</taxon>
        <taxon>Bacillati</taxon>
        <taxon>Bacillota</taxon>
        <taxon>Bacilli</taxon>
        <taxon>Bacillales</taxon>
        <taxon>Paenibacillaceae</taxon>
        <taxon>Paenibacillus</taxon>
    </lineage>
</organism>
<dbReference type="Proteomes" id="UP000615455">
    <property type="component" value="Unassembled WGS sequence"/>
</dbReference>
<dbReference type="SUPFAM" id="SSF54534">
    <property type="entry name" value="FKBP-like"/>
    <property type="match status" value="1"/>
</dbReference>
<keyword evidence="5" id="KW-0413">Isomerase</keyword>
<dbReference type="InterPro" id="IPR046357">
    <property type="entry name" value="PPIase_dom_sf"/>
</dbReference>
<comment type="catalytic activity">
    <reaction evidence="1">
        <text>[protein]-peptidylproline (omega=180) = [protein]-peptidylproline (omega=0)</text>
        <dbReference type="Rhea" id="RHEA:16237"/>
        <dbReference type="Rhea" id="RHEA-COMP:10747"/>
        <dbReference type="Rhea" id="RHEA-COMP:10748"/>
        <dbReference type="ChEBI" id="CHEBI:83833"/>
        <dbReference type="ChEBI" id="CHEBI:83834"/>
        <dbReference type="EC" id="5.2.1.8"/>
    </reaction>
</comment>
<dbReference type="EC" id="5.2.1.8" evidence="2"/>
<feature type="domain" description="PpiC" evidence="6">
    <location>
        <begin position="125"/>
        <end position="254"/>
    </location>
</feature>
<dbReference type="RefSeq" id="WP_189009285.1">
    <property type="nucleotide sequence ID" value="NZ_BMHE01000004.1"/>
</dbReference>
<dbReference type="PANTHER" id="PTHR47245">
    <property type="entry name" value="PEPTIDYLPROLYL ISOMERASE"/>
    <property type="match status" value="1"/>
</dbReference>
<evidence type="ECO:0000256" key="4">
    <source>
        <dbReference type="ARBA" id="ARBA00023110"/>
    </source>
</evidence>
<dbReference type="Gene3D" id="3.10.50.40">
    <property type="match status" value="1"/>
</dbReference>
<evidence type="ECO:0000256" key="3">
    <source>
        <dbReference type="ARBA" id="ARBA00022729"/>
    </source>
</evidence>
<dbReference type="Pfam" id="PF13145">
    <property type="entry name" value="Rotamase_2"/>
    <property type="match status" value="1"/>
</dbReference>
<proteinExistence type="predicted"/>
<dbReference type="InterPro" id="IPR000297">
    <property type="entry name" value="PPIase_PpiC"/>
</dbReference>
<sequence>MKEDIVATVDGEPVQRREFVAFLNQHRGDTTLPLPTLKEKALQELIHVKVIQIEGKKRGFIPSALYSDFVVDLEKENERRMDAIANKQVIYGPRQYNEQTYYAEIVNNLNHRLKDDLAEHHFDMSDVKLREFYEANKEAYASKLDNIKLKEIIETTNNRESLDRMQHVMIRIQNGESFDRIYEERMTEGTSTREESVNETNARDLAKYRDALYRAAMKLNVGEVSEIIADRGGYILIKCVERGKSGYKEFQEVSSEIKLNYIDSEYDQYVSQLEKQAVVKMNASYDQIGLETE</sequence>
<dbReference type="PANTHER" id="PTHR47245:SF1">
    <property type="entry name" value="FOLDASE PROTEIN PRSA"/>
    <property type="match status" value="1"/>
</dbReference>
<keyword evidence="4" id="KW-0697">Rotamase</keyword>
<dbReference type="EMBL" id="BMHE01000004">
    <property type="protein sequence ID" value="GGI45593.1"/>
    <property type="molecule type" value="Genomic_DNA"/>
</dbReference>
<protein>
    <recommendedName>
        <fullName evidence="2">peptidylprolyl isomerase</fullName>
        <ecNumber evidence="2">5.2.1.8</ecNumber>
    </recommendedName>
</protein>
<evidence type="ECO:0000313" key="7">
    <source>
        <dbReference type="EMBL" id="GGI45593.1"/>
    </source>
</evidence>
<dbReference type="InterPro" id="IPR050245">
    <property type="entry name" value="PrsA_foldase"/>
</dbReference>
<dbReference type="Gene3D" id="1.10.8.1040">
    <property type="match status" value="1"/>
</dbReference>